<evidence type="ECO:0000313" key="1">
    <source>
        <dbReference type="EMBL" id="KAJ7420304.1"/>
    </source>
</evidence>
<dbReference type="PANTHER" id="PTHR33395:SF22">
    <property type="entry name" value="REVERSE TRANSCRIPTASE DOMAIN-CONTAINING PROTEIN"/>
    <property type="match status" value="1"/>
</dbReference>
<reference evidence="1" key="1">
    <citation type="submission" date="2019-10" db="EMBL/GenBank/DDBJ databases">
        <authorList>
            <person name="Soares A.E.R."/>
            <person name="Aleixo A."/>
            <person name="Schneider P."/>
            <person name="Miyaki C.Y."/>
            <person name="Schneider M.P."/>
            <person name="Mello C."/>
            <person name="Vasconcelos A.T.R."/>
        </authorList>
    </citation>
    <scope>NUCLEOTIDE SEQUENCE</scope>
    <source>
        <tissue evidence="1">Muscle</tissue>
    </source>
</reference>
<comment type="caution">
    <text evidence="1">The sequence shown here is derived from an EMBL/GenBank/DDBJ whole genome shotgun (WGS) entry which is preliminary data.</text>
</comment>
<keyword evidence="2" id="KW-1185">Reference proteome</keyword>
<evidence type="ECO:0000313" key="2">
    <source>
        <dbReference type="Proteomes" id="UP001145742"/>
    </source>
</evidence>
<accession>A0ABQ9DE94</accession>
<protein>
    <submittedName>
        <fullName evidence="1">Uncharacterized protein</fullName>
    </submittedName>
</protein>
<name>A0ABQ9DE94_9PASS</name>
<organism evidence="1 2">
    <name type="scientific">Willisornis vidua</name>
    <name type="common">Xingu scale-backed antbird</name>
    <dbReference type="NCBI Taxonomy" id="1566151"/>
    <lineage>
        <taxon>Eukaryota</taxon>
        <taxon>Metazoa</taxon>
        <taxon>Chordata</taxon>
        <taxon>Craniata</taxon>
        <taxon>Vertebrata</taxon>
        <taxon>Euteleostomi</taxon>
        <taxon>Archelosauria</taxon>
        <taxon>Archosauria</taxon>
        <taxon>Dinosauria</taxon>
        <taxon>Saurischia</taxon>
        <taxon>Theropoda</taxon>
        <taxon>Coelurosauria</taxon>
        <taxon>Aves</taxon>
        <taxon>Neognathae</taxon>
        <taxon>Neoaves</taxon>
        <taxon>Telluraves</taxon>
        <taxon>Australaves</taxon>
        <taxon>Passeriformes</taxon>
        <taxon>Thamnophilidae</taxon>
        <taxon>Willisornis</taxon>
    </lineage>
</organism>
<gene>
    <name evidence="1" type="ORF">WISP_49249</name>
</gene>
<dbReference type="Proteomes" id="UP001145742">
    <property type="component" value="Unassembled WGS sequence"/>
</dbReference>
<sequence length="187" mass="21081">MQFSILLGGSKAMSRITTLDFMRANFDLFRDLFGRIPLERANGKSGPRGIFEDHFLHTQDWCIPSPREKSGEVSEDWDKTNVTPVFKKGKKKDLGNYRPVSFTSVLRKVIEWLILEGICKRVEDKKSVTWMKGQSAFCKFADDTKLEGVAPECCAALQKDLDLLEVGGMGRGKCGILHLGKNNPMHE</sequence>
<proteinExistence type="predicted"/>
<dbReference type="EMBL" id="WHWB01033360">
    <property type="protein sequence ID" value="KAJ7420304.1"/>
    <property type="molecule type" value="Genomic_DNA"/>
</dbReference>
<dbReference type="PANTHER" id="PTHR33395">
    <property type="entry name" value="TRANSCRIPTASE, PUTATIVE-RELATED-RELATED"/>
    <property type="match status" value="1"/>
</dbReference>